<dbReference type="RefSeq" id="WP_136368360.1">
    <property type="nucleotide sequence ID" value="NZ_SSOB01000003.1"/>
</dbReference>
<dbReference type="AlphaFoldDB" id="A0A4S4C777"/>
<dbReference type="EMBL" id="SSOB01000003">
    <property type="protein sequence ID" value="THF83731.1"/>
    <property type="molecule type" value="Genomic_DNA"/>
</dbReference>
<comment type="caution">
    <text evidence="1">The sequence shown here is derived from an EMBL/GenBank/DDBJ whole genome shotgun (WGS) entry which is preliminary data.</text>
</comment>
<name>A0A4S4C777_9BACL</name>
<dbReference type="OrthoDB" id="80549at2"/>
<dbReference type="Proteomes" id="UP000310636">
    <property type="component" value="Unassembled WGS sequence"/>
</dbReference>
<proteinExistence type="predicted"/>
<organism evidence="1 2">
    <name type="scientific">Cohnella fermenti</name>
    <dbReference type="NCBI Taxonomy" id="2565925"/>
    <lineage>
        <taxon>Bacteria</taxon>
        <taxon>Bacillati</taxon>
        <taxon>Bacillota</taxon>
        <taxon>Bacilli</taxon>
        <taxon>Bacillales</taxon>
        <taxon>Paenibacillaceae</taxon>
        <taxon>Cohnella</taxon>
    </lineage>
</organism>
<protein>
    <submittedName>
        <fullName evidence="1">Uncharacterized protein</fullName>
    </submittedName>
</protein>
<accession>A0A4S4C777</accession>
<keyword evidence="2" id="KW-1185">Reference proteome</keyword>
<evidence type="ECO:0000313" key="2">
    <source>
        <dbReference type="Proteomes" id="UP000310636"/>
    </source>
</evidence>
<gene>
    <name evidence="1" type="ORF">E6C55_03310</name>
</gene>
<sequence>MEKNRFEDHIIDPATGHKELAGNEEAIKHSVENPYLVVQSNKIPNRYLYYGKSSESTMPWLTIKSVVDHSDENFGFIVTSMFQKKITPEKEGAVIYDKKKAIDSV</sequence>
<reference evidence="1 2" key="1">
    <citation type="submission" date="2019-04" db="EMBL/GenBank/DDBJ databases">
        <title>Cohnella sp. nov. isolated from preserved vegetables.</title>
        <authorList>
            <person name="Lin S.-Y."/>
            <person name="Hung M.-H."/>
            <person name="Young C.-C."/>
        </authorList>
    </citation>
    <scope>NUCLEOTIDE SEQUENCE [LARGE SCALE GENOMIC DNA]</scope>
    <source>
        <strain evidence="1 2">CC-MHH1044</strain>
    </source>
</reference>
<evidence type="ECO:0000313" key="1">
    <source>
        <dbReference type="EMBL" id="THF83731.1"/>
    </source>
</evidence>